<evidence type="ECO:0000313" key="5">
    <source>
        <dbReference type="Proteomes" id="UP001149140"/>
    </source>
</evidence>
<gene>
    <name evidence="4" type="ORF">OM076_27180</name>
</gene>
<accession>A0A9X3MZ85</accession>
<dbReference type="PRINTS" id="PR00420">
    <property type="entry name" value="RNGMNOXGNASE"/>
</dbReference>
<keyword evidence="2 4" id="KW-0503">Monooxygenase</keyword>
<dbReference type="AlphaFoldDB" id="A0A9X3MZ85"/>
<dbReference type="Proteomes" id="UP001149140">
    <property type="component" value="Unassembled WGS sequence"/>
</dbReference>
<keyword evidence="1" id="KW-0560">Oxidoreductase</keyword>
<feature type="domain" description="FAD-binding" evidence="3">
    <location>
        <begin position="4"/>
        <end position="304"/>
    </location>
</feature>
<reference evidence="4" key="1">
    <citation type="submission" date="2022-10" db="EMBL/GenBank/DDBJ databases">
        <title>The WGS of Solirubrobacter ginsenosidimutans DSM 21036.</title>
        <authorList>
            <person name="Jiang Z."/>
        </authorList>
    </citation>
    <scope>NUCLEOTIDE SEQUENCE</scope>
    <source>
        <strain evidence="4">DSM 21036</strain>
    </source>
</reference>
<dbReference type="InterPro" id="IPR036188">
    <property type="entry name" value="FAD/NAD-bd_sf"/>
</dbReference>
<dbReference type="GO" id="GO:0004497">
    <property type="term" value="F:monooxygenase activity"/>
    <property type="evidence" value="ECO:0007669"/>
    <property type="project" value="UniProtKB-KW"/>
</dbReference>
<dbReference type="Pfam" id="PF01494">
    <property type="entry name" value="FAD_binding_3"/>
    <property type="match status" value="1"/>
</dbReference>
<evidence type="ECO:0000259" key="3">
    <source>
        <dbReference type="Pfam" id="PF01494"/>
    </source>
</evidence>
<name>A0A9X3MZ85_9ACTN</name>
<comment type="caution">
    <text evidence="4">The sequence shown here is derived from an EMBL/GenBank/DDBJ whole genome shotgun (WGS) entry which is preliminary data.</text>
</comment>
<protein>
    <submittedName>
        <fullName evidence="4">FAD-dependent monooxygenase</fullName>
    </submittedName>
</protein>
<dbReference type="EMBL" id="JAPDOD010000029">
    <property type="protein sequence ID" value="MDA0163985.1"/>
    <property type="molecule type" value="Genomic_DNA"/>
</dbReference>
<proteinExistence type="predicted"/>
<evidence type="ECO:0000256" key="2">
    <source>
        <dbReference type="ARBA" id="ARBA00023033"/>
    </source>
</evidence>
<sequence length="379" mass="39638">MSAIGIVGAGTAGLAAAALYARAGHDVQVLERAPNPGPVGAGLLLQPTGIGVLRRLGVLDEVAAGAARVSEVVGTTVGGRRFMDLAYAGLGEEVHGLGVHRGALFTALRGAAARAGAALLPGVEIVRRQDRTLIDAGGARYGPYDRIVGADGARSAMRRFLPVRARIHDHRWGALWGIFPDAAGSFDGRLDQYFDGASRMVGFLPTGAGAVSIFWSVRLDRIDAVRTAGVGAFRADLLSLAPVAEPVLGGLTSMEQLMPASYRQVSLPAWHDGTLVLVGDAAHALSPQLGQGANLALMDAAALVDAESLDAFEAARRAQARFYGFGARALNVVFQNDLDLAAWPRDRLMGPVSRMPWVRRRALEVLAGIAAGPFASIKT</sequence>
<organism evidence="4 5">
    <name type="scientific">Solirubrobacter ginsenosidimutans</name>
    <dbReference type="NCBI Taxonomy" id="490573"/>
    <lineage>
        <taxon>Bacteria</taxon>
        <taxon>Bacillati</taxon>
        <taxon>Actinomycetota</taxon>
        <taxon>Thermoleophilia</taxon>
        <taxon>Solirubrobacterales</taxon>
        <taxon>Solirubrobacteraceae</taxon>
        <taxon>Solirubrobacter</taxon>
    </lineage>
</organism>
<keyword evidence="5" id="KW-1185">Reference proteome</keyword>
<dbReference type="Gene3D" id="3.30.9.10">
    <property type="entry name" value="D-Amino Acid Oxidase, subunit A, domain 2"/>
    <property type="match status" value="1"/>
</dbReference>
<evidence type="ECO:0000313" key="4">
    <source>
        <dbReference type="EMBL" id="MDA0163985.1"/>
    </source>
</evidence>
<dbReference type="InterPro" id="IPR002938">
    <property type="entry name" value="FAD-bd"/>
</dbReference>
<dbReference type="Gene3D" id="3.50.50.60">
    <property type="entry name" value="FAD/NAD(P)-binding domain"/>
    <property type="match status" value="1"/>
</dbReference>
<dbReference type="RefSeq" id="WP_270043233.1">
    <property type="nucleotide sequence ID" value="NZ_JAPDOD010000029.1"/>
</dbReference>
<dbReference type="PANTHER" id="PTHR13789:SF309">
    <property type="entry name" value="PUTATIVE (AFU_ORTHOLOGUE AFUA_6G14510)-RELATED"/>
    <property type="match status" value="1"/>
</dbReference>
<dbReference type="InterPro" id="IPR050493">
    <property type="entry name" value="FAD-dep_Monooxygenase_BioMet"/>
</dbReference>
<dbReference type="GO" id="GO:0071949">
    <property type="term" value="F:FAD binding"/>
    <property type="evidence" value="ECO:0007669"/>
    <property type="project" value="InterPro"/>
</dbReference>
<dbReference type="PANTHER" id="PTHR13789">
    <property type="entry name" value="MONOOXYGENASE"/>
    <property type="match status" value="1"/>
</dbReference>
<dbReference type="SUPFAM" id="SSF51905">
    <property type="entry name" value="FAD/NAD(P)-binding domain"/>
    <property type="match status" value="1"/>
</dbReference>
<evidence type="ECO:0000256" key="1">
    <source>
        <dbReference type="ARBA" id="ARBA00023002"/>
    </source>
</evidence>